<feature type="compositionally biased region" description="Polar residues" evidence="1">
    <location>
        <begin position="18"/>
        <end position="28"/>
    </location>
</feature>
<feature type="region of interest" description="Disordered" evidence="1">
    <location>
        <begin position="1"/>
        <end position="42"/>
    </location>
</feature>
<dbReference type="AlphaFoldDB" id="A0A1I2S0G4"/>
<dbReference type="Pfam" id="PF07386">
    <property type="entry name" value="DUF1499"/>
    <property type="match status" value="1"/>
</dbReference>
<reference evidence="3" key="1">
    <citation type="submission" date="2016-10" db="EMBL/GenBank/DDBJ databases">
        <authorList>
            <person name="Varghese N."/>
            <person name="Submissions S."/>
        </authorList>
    </citation>
    <scope>NUCLEOTIDE SEQUENCE [LARGE SCALE GENOMIC DNA]</scope>
    <source>
        <strain evidence="3">FP5</strain>
    </source>
</reference>
<sequence length="133" mass="15476">MGKQYLGVKDGRLAECPNSPNCVSTQTEQSDKKMEPLPFHGDLNSTKETLKKVLQEMERTKLEIEEEHYIHALVVTKLFRFKDDVEFYLDDSSRKVHFRSASRTGYSDMGVNRKRMKAFTDAYYGYIEKEAHS</sequence>
<organism evidence="2 3">
    <name type="scientific">Halobacillus alkaliphilus</name>
    <dbReference type="NCBI Taxonomy" id="396056"/>
    <lineage>
        <taxon>Bacteria</taxon>
        <taxon>Bacillati</taxon>
        <taxon>Bacillota</taxon>
        <taxon>Bacilli</taxon>
        <taxon>Bacillales</taxon>
        <taxon>Bacillaceae</taxon>
        <taxon>Halobacillus</taxon>
    </lineage>
</organism>
<keyword evidence="3" id="KW-1185">Reference proteome</keyword>
<dbReference type="PANTHER" id="PTHR34801">
    <property type="entry name" value="EXPRESSED PROTEIN"/>
    <property type="match status" value="1"/>
</dbReference>
<accession>A0A1I2S0G4</accession>
<dbReference type="PANTHER" id="PTHR34801:SF6">
    <property type="entry name" value="SLL1620 PROTEIN"/>
    <property type="match status" value="1"/>
</dbReference>
<dbReference type="OrthoDB" id="9793534at2"/>
<gene>
    <name evidence="2" type="ORF">SAMN05216353_1452</name>
</gene>
<protein>
    <submittedName>
        <fullName evidence="2">Uncharacterized conserved protein, DUF1499 family</fullName>
    </submittedName>
</protein>
<evidence type="ECO:0000313" key="3">
    <source>
        <dbReference type="Proteomes" id="UP000198897"/>
    </source>
</evidence>
<dbReference type="RefSeq" id="WP_089754017.1">
    <property type="nucleotide sequence ID" value="NZ_FOOG01000045.1"/>
</dbReference>
<evidence type="ECO:0000256" key="1">
    <source>
        <dbReference type="SAM" id="MobiDB-lite"/>
    </source>
</evidence>
<dbReference type="Proteomes" id="UP000198897">
    <property type="component" value="Unassembled WGS sequence"/>
</dbReference>
<dbReference type="EMBL" id="FOOG01000045">
    <property type="protein sequence ID" value="SFG45813.1"/>
    <property type="molecule type" value="Genomic_DNA"/>
</dbReference>
<dbReference type="PIRSF" id="PIRSF026426">
    <property type="entry name" value="DUF1499"/>
    <property type="match status" value="1"/>
</dbReference>
<proteinExistence type="predicted"/>
<evidence type="ECO:0000313" key="2">
    <source>
        <dbReference type="EMBL" id="SFG45813.1"/>
    </source>
</evidence>
<dbReference type="InterPro" id="IPR010865">
    <property type="entry name" value="DUF1499"/>
</dbReference>
<name>A0A1I2S0G4_9BACI</name>